<evidence type="ECO:0000313" key="2">
    <source>
        <dbReference type="Proteomes" id="UP000636888"/>
    </source>
</evidence>
<organism evidence="1 2">
    <name type="scientific">Geomesophilobacter sediminis</name>
    <dbReference type="NCBI Taxonomy" id="2798584"/>
    <lineage>
        <taxon>Bacteria</taxon>
        <taxon>Pseudomonadati</taxon>
        <taxon>Thermodesulfobacteriota</taxon>
        <taxon>Desulfuromonadia</taxon>
        <taxon>Geobacterales</taxon>
        <taxon>Geobacteraceae</taxon>
        <taxon>Geomesophilobacter</taxon>
    </lineage>
</organism>
<dbReference type="Proteomes" id="UP000636888">
    <property type="component" value="Unassembled WGS sequence"/>
</dbReference>
<name>A0A8J7J7J2_9BACT</name>
<protein>
    <submittedName>
        <fullName evidence="1">Uncharacterized protein</fullName>
    </submittedName>
</protein>
<proteinExistence type="predicted"/>
<dbReference type="EMBL" id="JAEMHM010000008">
    <property type="protein sequence ID" value="MBJ6725246.1"/>
    <property type="molecule type" value="Genomic_DNA"/>
</dbReference>
<comment type="caution">
    <text evidence="1">The sequence shown here is derived from an EMBL/GenBank/DDBJ whole genome shotgun (WGS) entry which is preliminary data.</text>
</comment>
<evidence type="ECO:0000313" key="1">
    <source>
        <dbReference type="EMBL" id="MBJ6725246.1"/>
    </source>
</evidence>
<keyword evidence="2" id="KW-1185">Reference proteome</keyword>
<sequence>MCTKGYSLEGQPLFENCPRFLNWDEEIDTGDAPYSLLQHIISQGGGAGVVPGREKSVYGGRMYRLILVLLLLVAFVPRPSFGDDKVAINPTYLPETTYTVKQSSTNQITMSLDNPFGVPEEIRLKFPVSMVIDDIREMSVVTGKMTDEKKYPITIQLNKGIQLLKQNDLVKSIDGSLGRLVGIRAHGTSDLEGNLSLVKLDGKELSEEERKIVLATFEAVSKSMKSVKSEPIGIGEKTTKTMPLEIPIPGVMNLSMEMTTNYELVDIKDGIADFVTTYTFTLAASDQAIKIDASGKGTGNIMYDVKKRCS</sequence>
<dbReference type="AlphaFoldDB" id="A0A8J7J7J2"/>
<accession>A0A8J7J7J2</accession>
<reference evidence="1" key="1">
    <citation type="submission" date="2020-12" db="EMBL/GenBank/DDBJ databases">
        <title>Geomonas sp. Red875, isolated from river sediment.</title>
        <authorList>
            <person name="Xu Z."/>
            <person name="Zhang Z."/>
            <person name="Masuda Y."/>
            <person name="Itoh H."/>
            <person name="Senoo K."/>
        </authorList>
    </citation>
    <scope>NUCLEOTIDE SEQUENCE</scope>
    <source>
        <strain evidence="1">Red875</strain>
    </source>
</reference>
<dbReference type="RefSeq" id="WP_199384137.1">
    <property type="nucleotide sequence ID" value="NZ_JAEMHM010000008.1"/>
</dbReference>
<gene>
    <name evidence="1" type="ORF">JFN93_11045</name>
</gene>